<comment type="similarity">
    <text evidence="2">Belongs to the bacterial solute-binding protein 1 family.</text>
</comment>
<evidence type="ECO:0000256" key="2">
    <source>
        <dbReference type="ARBA" id="ARBA00008520"/>
    </source>
</evidence>
<dbReference type="Proteomes" id="UP000237350">
    <property type="component" value="Unassembled WGS sequence"/>
</dbReference>
<protein>
    <submittedName>
        <fullName evidence="5">ABC transporter substrate-binding protein</fullName>
    </submittedName>
</protein>
<proteinExistence type="inferred from homology"/>
<evidence type="ECO:0000256" key="1">
    <source>
        <dbReference type="ARBA" id="ARBA00004418"/>
    </source>
</evidence>
<dbReference type="PANTHER" id="PTHR43649">
    <property type="entry name" value="ARABINOSE-BINDING PROTEIN-RELATED"/>
    <property type="match status" value="1"/>
</dbReference>
<dbReference type="OrthoDB" id="94797at2"/>
<gene>
    <name evidence="5" type="ORF">AU468_07235</name>
</gene>
<keyword evidence="6" id="KW-1185">Reference proteome</keyword>
<dbReference type="SUPFAM" id="SSF53850">
    <property type="entry name" value="Periplasmic binding protein-like II"/>
    <property type="match status" value="1"/>
</dbReference>
<reference evidence="6" key="1">
    <citation type="submission" date="2015-12" db="EMBL/GenBank/DDBJ databases">
        <authorList>
            <person name="Lodha T.D."/>
            <person name="Chintalapati S."/>
            <person name="Chintalapati V.R."/>
            <person name="Sravanthi T."/>
        </authorList>
    </citation>
    <scope>NUCLEOTIDE SEQUENCE [LARGE SCALE GENOMIC DNA]</scope>
    <source>
        <strain evidence="6">JC133</strain>
    </source>
</reference>
<dbReference type="InterPro" id="IPR006059">
    <property type="entry name" value="SBP"/>
</dbReference>
<feature type="chain" id="PRO_5015595878" evidence="4">
    <location>
        <begin position="23"/>
        <end position="446"/>
    </location>
</feature>
<evidence type="ECO:0000256" key="4">
    <source>
        <dbReference type="SAM" id="SignalP"/>
    </source>
</evidence>
<comment type="subcellular location">
    <subcellularLocation>
        <location evidence="1">Periplasm</location>
    </subcellularLocation>
</comment>
<feature type="signal peptide" evidence="4">
    <location>
        <begin position="1"/>
        <end position="22"/>
    </location>
</feature>
<dbReference type="PANTHER" id="PTHR43649:SF29">
    <property type="entry name" value="OSMOPROTECTIVE COMPOUNDS-BINDING PROTEIN GGTB"/>
    <property type="match status" value="1"/>
</dbReference>
<keyword evidence="4" id="KW-0732">Signal</keyword>
<sequence length="446" mass="49595">MFRKIAVSLLAGVFLFSAVALFAGGQAEKARAADVDYTDNPWTEGQDLSGKTVRIFGAFVDEDARRFNRSMEIFKEATGINVVYEGSGDFESLITVRVEGGSPPDMAAFPQPGLLSDFVKGGQVIDLNQWFSQDYLEQQYDQSWLDMATMDGIMSGFWHRANVKSLVWYPKKAWDAAGYQIPETWDELIALSDQIVADGGVPWSIGIESAGATGWPGTDWIEDILLRIAPVEVYDNWVEGKHPFNSPEVKRAFEIMSEIWFNEDYVLGGTDGIVLTPFGDAPNALFTDPPSAWMHRQASFIPAFFPRGVQVGVDADFFYLPPIDEEFGRPVLGAGDIYGVFNDRPEVRALARYMTQGISTKAWVQAGGFVSPHADADLSWYPTEADRRYAEIIANADTFRFDGSDLMPGPVGAGSFWTEITDYVNNYPNVNLERTLQNIDNSWPGR</sequence>
<dbReference type="InterPro" id="IPR050490">
    <property type="entry name" value="Bact_solute-bd_prot1"/>
</dbReference>
<keyword evidence="3" id="KW-0813">Transport</keyword>
<comment type="caution">
    <text evidence="5">The sequence shown here is derived from an EMBL/GenBank/DDBJ whole genome shotgun (WGS) entry which is preliminary data.</text>
</comment>
<dbReference type="AlphaFoldDB" id="A0A2S4JR79"/>
<accession>A0A2S4JR79</accession>
<dbReference type="EMBL" id="LPWH01000063">
    <property type="protein sequence ID" value="POR02039.1"/>
    <property type="molecule type" value="Genomic_DNA"/>
</dbReference>
<dbReference type="Gene3D" id="3.40.190.10">
    <property type="entry name" value="Periplasmic binding protein-like II"/>
    <property type="match status" value="2"/>
</dbReference>
<dbReference type="GO" id="GO:0042597">
    <property type="term" value="C:periplasmic space"/>
    <property type="evidence" value="ECO:0007669"/>
    <property type="project" value="UniProtKB-SubCell"/>
</dbReference>
<dbReference type="RefSeq" id="WP_103680129.1">
    <property type="nucleotide sequence ID" value="NZ_LPWH01000063.1"/>
</dbReference>
<evidence type="ECO:0000313" key="6">
    <source>
        <dbReference type="Proteomes" id="UP000237350"/>
    </source>
</evidence>
<evidence type="ECO:0000313" key="5">
    <source>
        <dbReference type="EMBL" id="POR02039.1"/>
    </source>
</evidence>
<evidence type="ECO:0000256" key="3">
    <source>
        <dbReference type="ARBA" id="ARBA00022448"/>
    </source>
</evidence>
<dbReference type="Pfam" id="PF01547">
    <property type="entry name" value="SBP_bac_1"/>
    <property type="match status" value="1"/>
</dbReference>
<name>A0A2S4JR79_9SPIO</name>
<organism evidence="5 6">
    <name type="scientific">Alkalispirochaeta sphaeroplastigenens</name>
    <dbReference type="NCBI Taxonomy" id="1187066"/>
    <lineage>
        <taxon>Bacteria</taxon>
        <taxon>Pseudomonadati</taxon>
        <taxon>Spirochaetota</taxon>
        <taxon>Spirochaetia</taxon>
        <taxon>Spirochaetales</taxon>
        <taxon>Spirochaetaceae</taxon>
        <taxon>Alkalispirochaeta</taxon>
    </lineage>
</organism>